<gene>
    <name evidence="1" type="ORF">PCAMFM013_S009g000250</name>
</gene>
<reference evidence="1 2" key="1">
    <citation type="journal article" date="2014" name="Nat. Commun.">
        <title>Multiple recent horizontal transfers of a large genomic region in cheese making fungi.</title>
        <authorList>
            <person name="Cheeseman K."/>
            <person name="Ropars J."/>
            <person name="Renault P."/>
            <person name="Dupont J."/>
            <person name="Gouzy J."/>
            <person name="Branca A."/>
            <person name="Abraham A.L."/>
            <person name="Ceppi M."/>
            <person name="Conseiller E."/>
            <person name="Debuchy R."/>
            <person name="Malagnac F."/>
            <person name="Goarin A."/>
            <person name="Silar P."/>
            <person name="Lacoste S."/>
            <person name="Sallet E."/>
            <person name="Bensimon A."/>
            <person name="Giraud T."/>
            <person name="Brygoo Y."/>
        </authorList>
    </citation>
    <scope>NUCLEOTIDE SEQUENCE [LARGE SCALE GENOMIC DNA]</scope>
    <source>
        <strain evidence="2">FM 013</strain>
    </source>
</reference>
<proteinExistence type="predicted"/>
<dbReference type="EMBL" id="HG793142">
    <property type="protein sequence ID" value="CRL23310.1"/>
    <property type="molecule type" value="Genomic_DNA"/>
</dbReference>
<dbReference type="AlphaFoldDB" id="A0A0G4PAI1"/>
<keyword evidence="2" id="KW-1185">Reference proteome</keyword>
<evidence type="ECO:0000313" key="1">
    <source>
        <dbReference type="EMBL" id="CRL23310.1"/>
    </source>
</evidence>
<organism evidence="1 2">
    <name type="scientific">Penicillium camemberti (strain FM 013)</name>
    <dbReference type="NCBI Taxonomy" id="1429867"/>
    <lineage>
        <taxon>Eukaryota</taxon>
        <taxon>Fungi</taxon>
        <taxon>Dikarya</taxon>
        <taxon>Ascomycota</taxon>
        <taxon>Pezizomycotina</taxon>
        <taxon>Eurotiomycetes</taxon>
        <taxon>Eurotiomycetidae</taxon>
        <taxon>Eurotiales</taxon>
        <taxon>Aspergillaceae</taxon>
        <taxon>Penicillium</taxon>
    </lineage>
</organism>
<sequence length="271" mass="30877">MPEMEARPVLPKMIGEKITTRCPNPDSALYPRRDWFVIEKLSERPSPATVEDFDDGMGPAYTVGKYLCRLAGTGNEKKLAFMRIYKQIPLAGTELDSSSVRKAQASNLHDYGHVELDALKHLTESGCTATPRLLGYQIGKQDANDLVPGGYILHLVWEKVPGDPLDIDEFWSLPYDKREFIRDKFKKAYMEVLKLGYQPILASPSKIILDKTTGDIKISGFRRAARIDPDPQWKDYNFVMFLLVLNSTARDKYHPVMAEDIKHAESNGWRW</sequence>
<name>A0A0G4PAI1_PENC3</name>
<accession>A0A0G4PAI1</accession>
<protein>
    <submittedName>
        <fullName evidence="1">Str. FM013</fullName>
    </submittedName>
</protein>
<evidence type="ECO:0000313" key="2">
    <source>
        <dbReference type="Proteomes" id="UP000053732"/>
    </source>
</evidence>
<dbReference type="Proteomes" id="UP000053732">
    <property type="component" value="Unassembled WGS sequence"/>
</dbReference>